<keyword evidence="2" id="KW-1185">Reference proteome</keyword>
<gene>
    <name evidence="1" type="ORF">CEXT_50981</name>
</gene>
<comment type="caution">
    <text evidence="1">The sequence shown here is derived from an EMBL/GenBank/DDBJ whole genome shotgun (WGS) entry which is preliminary data.</text>
</comment>
<protein>
    <submittedName>
        <fullName evidence="1">Uncharacterized protein</fullName>
    </submittedName>
</protein>
<proteinExistence type="predicted"/>
<evidence type="ECO:0000313" key="1">
    <source>
        <dbReference type="EMBL" id="GIY23082.1"/>
    </source>
</evidence>
<evidence type="ECO:0000313" key="2">
    <source>
        <dbReference type="Proteomes" id="UP001054945"/>
    </source>
</evidence>
<dbReference type="Proteomes" id="UP001054945">
    <property type="component" value="Unassembled WGS sequence"/>
</dbReference>
<name>A0AAV4RSK3_CAEEX</name>
<sequence>MTSERCIQRSTKRFERNLLISSPPPSLFLMLFQLSPFHTLFPGDAQCPSNRKIPVRCDWKKRPGVNDEMLQVSLTVFLRGRHIQKKGYAMIMI</sequence>
<accession>A0AAV4RSK3</accession>
<dbReference type="EMBL" id="BPLR01008232">
    <property type="protein sequence ID" value="GIY23082.1"/>
    <property type="molecule type" value="Genomic_DNA"/>
</dbReference>
<organism evidence="1 2">
    <name type="scientific">Caerostris extrusa</name>
    <name type="common">Bark spider</name>
    <name type="synonym">Caerostris bankana</name>
    <dbReference type="NCBI Taxonomy" id="172846"/>
    <lineage>
        <taxon>Eukaryota</taxon>
        <taxon>Metazoa</taxon>
        <taxon>Ecdysozoa</taxon>
        <taxon>Arthropoda</taxon>
        <taxon>Chelicerata</taxon>
        <taxon>Arachnida</taxon>
        <taxon>Araneae</taxon>
        <taxon>Araneomorphae</taxon>
        <taxon>Entelegynae</taxon>
        <taxon>Araneoidea</taxon>
        <taxon>Araneidae</taxon>
        <taxon>Caerostris</taxon>
    </lineage>
</organism>
<dbReference type="AlphaFoldDB" id="A0AAV4RSK3"/>
<reference evidence="1 2" key="1">
    <citation type="submission" date="2021-06" db="EMBL/GenBank/DDBJ databases">
        <title>Caerostris extrusa draft genome.</title>
        <authorList>
            <person name="Kono N."/>
            <person name="Arakawa K."/>
        </authorList>
    </citation>
    <scope>NUCLEOTIDE SEQUENCE [LARGE SCALE GENOMIC DNA]</scope>
</reference>